<keyword evidence="5" id="KW-0238">DNA-binding</keyword>
<dbReference type="InterPro" id="IPR025525">
    <property type="entry name" value="hAT-like_transposase_RNase-H"/>
</dbReference>
<dbReference type="InterPro" id="IPR052035">
    <property type="entry name" value="ZnF_BED_domain_contain"/>
</dbReference>
<name>A0AAE1N7U6_9FABA</name>
<evidence type="ECO:0000256" key="4">
    <source>
        <dbReference type="ARBA" id="ARBA00022833"/>
    </source>
</evidence>
<dbReference type="GO" id="GO:0003677">
    <property type="term" value="F:DNA binding"/>
    <property type="evidence" value="ECO:0007669"/>
    <property type="project" value="UniProtKB-KW"/>
</dbReference>
<keyword evidence="11" id="KW-1185">Reference proteome</keyword>
<protein>
    <recommendedName>
        <fullName evidence="12">Transposase</fullName>
    </recommendedName>
</protein>
<accession>A0AAE1N7U6</accession>
<gene>
    <name evidence="10" type="ORF">QN277_001781</name>
</gene>
<feature type="domain" description="hAT-like transposase RNase-H fold" evidence="9">
    <location>
        <begin position="374"/>
        <end position="478"/>
    </location>
</feature>
<evidence type="ECO:0000313" key="10">
    <source>
        <dbReference type="EMBL" id="KAK4285030.1"/>
    </source>
</evidence>
<comment type="subcellular location">
    <subcellularLocation>
        <location evidence="1">Nucleus</location>
    </subcellularLocation>
</comment>
<reference evidence="10" key="1">
    <citation type="submission" date="2023-10" db="EMBL/GenBank/DDBJ databases">
        <title>Chromosome-level genome of the transformable northern wattle, Acacia crassicarpa.</title>
        <authorList>
            <person name="Massaro I."/>
            <person name="Sinha N.R."/>
            <person name="Poethig S."/>
            <person name="Leichty A.R."/>
        </authorList>
    </citation>
    <scope>NUCLEOTIDE SEQUENCE</scope>
    <source>
        <strain evidence="10">Acra3RX</strain>
        <tissue evidence="10">Leaf</tissue>
    </source>
</reference>
<feature type="domain" description="HAT C-terminal dimerisation" evidence="8">
    <location>
        <begin position="540"/>
        <end position="623"/>
    </location>
</feature>
<dbReference type="GO" id="GO:0008270">
    <property type="term" value="F:zinc ion binding"/>
    <property type="evidence" value="ECO:0007669"/>
    <property type="project" value="UniProtKB-KW"/>
</dbReference>
<dbReference type="SUPFAM" id="SSF53098">
    <property type="entry name" value="Ribonuclease H-like"/>
    <property type="match status" value="1"/>
</dbReference>
<keyword evidence="3" id="KW-0863">Zinc-finger</keyword>
<comment type="caution">
    <text evidence="10">The sequence shown here is derived from an EMBL/GenBank/DDBJ whole genome shotgun (WGS) entry which is preliminary data.</text>
</comment>
<dbReference type="InterPro" id="IPR008906">
    <property type="entry name" value="HATC_C_dom"/>
</dbReference>
<evidence type="ECO:0000256" key="7">
    <source>
        <dbReference type="SAM" id="MobiDB-lite"/>
    </source>
</evidence>
<dbReference type="Pfam" id="PF14372">
    <property type="entry name" value="hAT-like_RNase-H"/>
    <property type="match status" value="1"/>
</dbReference>
<sequence>MTTAHTPQENIQTTEGDLPFAEEGNDTNNEGEGGPSKRHKSKGDPGTENTLSLYSGSHLASCETVTCPEFSQARCRKALARFIITDGMPFHIVEREGFQELIRTFEPRFQMPSRVEVMRDCWKLYLEEARNNERYFKETKVRVSLTINTWTSNQDSNYICLTAHWIDEDWTYQKRILNFYVVKNHEGDTIADEIEKCLLSWGINKVFTITVDDAPSNNTTVASLKRVLKHWNGLVCDGDYLHLRCCGHILNLVVSDGVKDMHKCIEGIRNAIVYVRSSLARFSKFKELVEKMKIDSTSLLCIDCPTRWDSTYMMLENAIKFSNVFERMEQEDKDYVNNFLENKLIGPPDALDWKYAKDFVIFLKVLYNITLQFSGSLHVTSNICFQHIVDVSDILQAMANNHNSLLCNMAKGMQSKYDKYWGKFENLNPLLVIAVVLDPRYKMKYLNFIFEDKFHDAAKCEAMSKKVLDVLYCLYDHYSSELDTSQTQNQSQTQVESESSSLTQTLVSVNEALTLLGSTSSMQRFLAQIETKIQTDKYAEVEKYLQAELAEAHDPKFDILTWWKVNATKYKVLSLIAHDVLAMPVSTVFSESAFSTRGFVIDESRGSLFSKMAEALICAQNWLSPSTLKPKELDIDNFYESDNAVQEVLAASYISDEEGDEDEDEDGEEEEDEESDNW</sequence>
<evidence type="ECO:0000256" key="5">
    <source>
        <dbReference type="ARBA" id="ARBA00023125"/>
    </source>
</evidence>
<evidence type="ECO:0000259" key="8">
    <source>
        <dbReference type="Pfam" id="PF05699"/>
    </source>
</evidence>
<dbReference type="GO" id="GO:0046983">
    <property type="term" value="F:protein dimerization activity"/>
    <property type="evidence" value="ECO:0007669"/>
    <property type="project" value="InterPro"/>
</dbReference>
<feature type="region of interest" description="Disordered" evidence="7">
    <location>
        <begin position="652"/>
        <end position="678"/>
    </location>
</feature>
<keyword evidence="2" id="KW-0479">Metal-binding</keyword>
<dbReference type="GO" id="GO:0005634">
    <property type="term" value="C:nucleus"/>
    <property type="evidence" value="ECO:0007669"/>
    <property type="project" value="UniProtKB-SubCell"/>
</dbReference>
<evidence type="ECO:0000256" key="3">
    <source>
        <dbReference type="ARBA" id="ARBA00022771"/>
    </source>
</evidence>
<evidence type="ECO:0000256" key="6">
    <source>
        <dbReference type="ARBA" id="ARBA00023242"/>
    </source>
</evidence>
<feature type="compositionally biased region" description="Acidic residues" evidence="7">
    <location>
        <begin position="655"/>
        <end position="678"/>
    </location>
</feature>
<dbReference type="Proteomes" id="UP001293593">
    <property type="component" value="Unassembled WGS sequence"/>
</dbReference>
<keyword evidence="4" id="KW-0862">Zinc</keyword>
<dbReference type="PANTHER" id="PTHR46481">
    <property type="entry name" value="ZINC FINGER BED DOMAIN-CONTAINING PROTEIN 4"/>
    <property type="match status" value="1"/>
</dbReference>
<dbReference type="EMBL" id="JAWXYG010000001">
    <property type="protein sequence ID" value="KAK4285030.1"/>
    <property type="molecule type" value="Genomic_DNA"/>
</dbReference>
<dbReference type="AlphaFoldDB" id="A0AAE1N7U6"/>
<keyword evidence="6" id="KW-0539">Nucleus</keyword>
<evidence type="ECO:0000259" key="9">
    <source>
        <dbReference type="Pfam" id="PF14372"/>
    </source>
</evidence>
<evidence type="ECO:0000256" key="1">
    <source>
        <dbReference type="ARBA" id="ARBA00004123"/>
    </source>
</evidence>
<dbReference type="SUPFAM" id="SSF140996">
    <property type="entry name" value="Hermes dimerisation domain"/>
    <property type="match status" value="1"/>
</dbReference>
<dbReference type="PANTHER" id="PTHR46481:SF10">
    <property type="entry name" value="ZINC FINGER BED DOMAIN-CONTAINING PROTEIN 39"/>
    <property type="match status" value="1"/>
</dbReference>
<feature type="compositionally biased region" description="Polar residues" evidence="7">
    <location>
        <begin position="1"/>
        <end position="15"/>
    </location>
</feature>
<evidence type="ECO:0008006" key="12">
    <source>
        <dbReference type="Google" id="ProtNLM"/>
    </source>
</evidence>
<dbReference type="InterPro" id="IPR012337">
    <property type="entry name" value="RNaseH-like_sf"/>
</dbReference>
<feature type="region of interest" description="Disordered" evidence="7">
    <location>
        <begin position="1"/>
        <end position="50"/>
    </location>
</feature>
<proteinExistence type="predicted"/>
<evidence type="ECO:0000313" key="11">
    <source>
        <dbReference type="Proteomes" id="UP001293593"/>
    </source>
</evidence>
<organism evidence="10 11">
    <name type="scientific">Acacia crassicarpa</name>
    <name type="common">northern wattle</name>
    <dbReference type="NCBI Taxonomy" id="499986"/>
    <lineage>
        <taxon>Eukaryota</taxon>
        <taxon>Viridiplantae</taxon>
        <taxon>Streptophyta</taxon>
        <taxon>Embryophyta</taxon>
        <taxon>Tracheophyta</taxon>
        <taxon>Spermatophyta</taxon>
        <taxon>Magnoliopsida</taxon>
        <taxon>eudicotyledons</taxon>
        <taxon>Gunneridae</taxon>
        <taxon>Pentapetalae</taxon>
        <taxon>rosids</taxon>
        <taxon>fabids</taxon>
        <taxon>Fabales</taxon>
        <taxon>Fabaceae</taxon>
        <taxon>Caesalpinioideae</taxon>
        <taxon>mimosoid clade</taxon>
        <taxon>Acacieae</taxon>
        <taxon>Acacia</taxon>
    </lineage>
</organism>
<evidence type="ECO:0000256" key="2">
    <source>
        <dbReference type="ARBA" id="ARBA00022723"/>
    </source>
</evidence>
<dbReference type="Pfam" id="PF05699">
    <property type="entry name" value="Dimer_Tnp_hAT"/>
    <property type="match status" value="1"/>
</dbReference>